<feature type="compositionally biased region" description="Low complexity" evidence="1">
    <location>
        <begin position="37"/>
        <end position="52"/>
    </location>
</feature>
<evidence type="ECO:0000256" key="1">
    <source>
        <dbReference type="SAM" id="MobiDB-lite"/>
    </source>
</evidence>
<accession>A0ABR1V2X2</accession>
<comment type="caution">
    <text evidence="3">The sequence shown here is derived from an EMBL/GenBank/DDBJ whole genome shotgun (WGS) entry which is preliminary data.</text>
</comment>
<evidence type="ECO:0000313" key="4">
    <source>
        <dbReference type="Proteomes" id="UP001433268"/>
    </source>
</evidence>
<keyword evidence="4" id="KW-1185">Reference proteome</keyword>
<evidence type="ECO:0000256" key="2">
    <source>
        <dbReference type="SAM" id="SignalP"/>
    </source>
</evidence>
<keyword evidence="2" id="KW-0732">Signal</keyword>
<dbReference type="GeneID" id="92049656"/>
<protein>
    <submittedName>
        <fullName evidence="3">Uncharacterized protein</fullName>
    </submittedName>
</protein>
<sequence length="159" mass="16408">MPLTLLTCLVIAALVETLVFSAYCSTLDEGDGCCHPSSASEAGGSSSYSAYGRYRRTRRRSSTKVGAHGSNDGSGCSGGSGRRTGTASAPAAMTSIHHYQGGDGGVGNSIFSSSSATLIQSTSEGSLGRRSSNSHTSGDLHYGQGYSLRQRIMRRASRG</sequence>
<feature type="region of interest" description="Disordered" evidence="1">
    <location>
        <begin position="122"/>
        <end position="142"/>
    </location>
</feature>
<feature type="chain" id="PRO_5047482525" evidence="2">
    <location>
        <begin position="18"/>
        <end position="159"/>
    </location>
</feature>
<organism evidence="3 4">
    <name type="scientific">Apiospora hydei</name>
    <dbReference type="NCBI Taxonomy" id="1337664"/>
    <lineage>
        <taxon>Eukaryota</taxon>
        <taxon>Fungi</taxon>
        <taxon>Dikarya</taxon>
        <taxon>Ascomycota</taxon>
        <taxon>Pezizomycotina</taxon>
        <taxon>Sordariomycetes</taxon>
        <taxon>Xylariomycetidae</taxon>
        <taxon>Amphisphaeriales</taxon>
        <taxon>Apiosporaceae</taxon>
        <taxon>Apiospora</taxon>
    </lineage>
</organism>
<dbReference type="EMBL" id="JAQQWN010000009">
    <property type="protein sequence ID" value="KAK8065535.1"/>
    <property type="molecule type" value="Genomic_DNA"/>
</dbReference>
<proteinExistence type="predicted"/>
<reference evidence="3 4" key="1">
    <citation type="submission" date="2023-01" db="EMBL/GenBank/DDBJ databases">
        <title>Analysis of 21 Apiospora genomes using comparative genomics revels a genus with tremendous synthesis potential of carbohydrate active enzymes and secondary metabolites.</title>
        <authorList>
            <person name="Sorensen T."/>
        </authorList>
    </citation>
    <scope>NUCLEOTIDE SEQUENCE [LARGE SCALE GENOMIC DNA]</scope>
    <source>
        <strain evidence="3 4">CBS 114990</strain>
    </source>
</reference>
<evidence type="ECO:0000313" key="3">
    <source>
        <dbReference type="EMBL" id="KAK8065535.1"/>
    </source>
</evidence>
<feature type="compositionally biased region" description="Basic residues" evidence="1">
    <location>
        <begin position="53"/>
        <end position="62"/>
    </location>
</feature>
<dbReference type="Proteomes" id="UP001433268">
    <property type="component" value="Unassembled WGS sequence"/>
</dbReference>
<name>A0ABR1V2X2_9PEZI</name>
<feature type="region of interest" description="Disordered" evidence="1">
    <location>
        <begin position="35"/>
        <end position="100"/>
    </location>
</feature>
<dbReference type="RefSeq" id="XP_066662288.1">
    <property type="nucleotide sequence ID" value="XM_066816596.1"/>
</dbReference>
<gene>
    <name evidence="3" type="ORF">PG997_012282</name>
</gene>
<feature type="signal peptide" evidence="2">
    <location>
        <begin position="1"/>
        <end position="17"/>
    </location>
</feature>